<proteinExistence type="inferred from homology"/>
<dbReference type="InterPro" id="IPR058637">
    <property type="entry name" value="YknX-like_C"/>
</dbReference>
<feature type="domain" description="Multidrug resistance protein MdtA-like barrel-sandwich hybrid" evidence="5">
    <location>
        <begin position="57"/>
        <end position="187"/>
    </location>
</feature>
<dbReference type="PANTHER" id="PTHR30158:SF3">
    <property type="entry name" value="MULTIDRUG EFFLUX PUMP SUBUNIT ACRA-RELATED"/>
    <property type="match status" value="1"/>
</dbReference>
<dbReference type="PANTHER" id="PTHR30158">
    <property type="entry name" value="ACRA/E-RELATED COMPONENT OF DRUG EFFLUX TRANSPORTER"/>
    <property type="match status" value="1"/>
</dbReference>
<dbReference type="GO" id="GO:0022857">
    <property type="term" value="F:transmembrane transporter activity"/>
    <property type="evidence" value="ECO:0007669"/>
    <property type="project" value="InterPro"/>
</dbReference>
<feature type="signal peptide" evidence="3">
    <location>
        <begin position="1"/>
        <end position="24"/>
    </location>
</feature>
<reference evidence="8 9" key="1">
    <citation type="submission" date="2019-03" db="EMBL/GenBank/DDBJ databases">
        <title>Paracraurococcus aquatilis NE82 genome sequence.</title>
        <authorList>
            <person name="Zhao Y."/>
            <person name="Du Z."/>
        </authorList>
    </citation>
    <scope>NUCLEOTIDE SEQUENCE [LARGE SCALE GENOMIC DNA]</scope>
    <source>
        <strain evidence="8 9">NE82</strain>
    </source>
</reference>
<feature type="coiled-coil region" evidence="2">
    <location>
        <begin position="104"/>
        <end position="162"/>
    </location>
</feature>
<evidence type="ECO:0000259" key="5">
    <source>
        <dbReference type="Pfam" id="PF25917"/>
    </source>
</evidence>
<dbReference type="InterPro" id="IPR006143">
    <property type="entry name" value="RND_pump_MFP"/>
</dbReference>
<dbReference type="Gene3D" id="2.40.30.170">
    <property type="match status" value="1"/>
</dbReference>
<sequence>MRGADRILAAAAILLAAAAPAAWAQQAPPPPVLVVRAAMRDITPQAEFTGRVRAVDRVEIRARVGGILGERRFADGQDVTEGAVLFTIDPAPYEAVTQQRKAAIDAAEATLEVAAAQYERAQELWRTRSIPEATLDQRRGDQRRARADLALARAALREAELNLSYTRITAPMAGQIGPAAISPGNLVGPESGPLAVLVRQDPMHVAFSIGQRQMVEARRQAARGLADVRVRLLLPDGSSYAEAGRLDFGGVQADARTDSVPLRAVFPNPGRMLLDGMGVRVVLELAKPQQALLIPQSALLADQQGSYVFVVEPGNRAAIRRVRTEARRDGTAVVLDGLVAGDVVIAEGQTRIRPGAPVTPRPLSGSGS</sequence>
<dbReference type="Pfam" id="PF25876">
    <property type="entry name" value="HH_MFP_RND"/>
    <property type="match status" value="1"/>
</dbReference>
<feature type="domain" description="Multidrug resistance protein MdtA-like beta-barrel" evidence="6">
    <location>
        <begin position="202"/>
        <end position="285"/>
    </location>
</feature>
<dbReference type="Gene3D" id="2.40.50.100">
    <property type="match status" value="1"/>
</dbReference>
<comment type="similarity">
    <text evidence="1">Belongs to the membrane fusion protein (MFP) (TC 8.A.1) family.</text>
</comment>
<evidence type="ECO:0000256" key="1">
    <source>
        <dbReference type="ARBA" id="ARBA00009477"/>
    </source>
</evidence>
<dbReference type="Pfam" id="PF25944">
    <property type="entry name" value="Beta-barrel_RND"/>
    <property type="match status" value="1"/>
</dbReference>
<evidence type="ECO:0000259" key="7">
    <source>
        <dbReference type="Pfam" id="PF25989"/>
    </source>
</evidence>
<protein>
    <submittedName>
        <fullName evidence="8">Efflux RND transporter periplasmic adaptor subunit</fullName>
    </submittedName>
</protein>
<dbReference type="Pfam" id="PF25989">
    <property type="entry name" value="YknX_C"/>
    <property type="match status" value="1"/>
</dbReference>
<comment type="caution">
    <text evidence="8">The sequence shown here is derived from an EMBL/GenBank/DDBJ whole genome shotgun (WGS) entry which is preliminary data.</text>
</comment>
<feature type="domain" description="YknX-like C-terminal permuted SH3-like" evidence="7">
    <location>
        <begin position="292"/>
        <end position="359"/>
    </location>
</feature>
<accession>A0A4R4DRF3</accession>
<evidence type="ECO:0000313" key="9">
    <source>
        <dbReference type="Proteomes" id="UP000295023"/>
    </source>
</evidence>
<dbReference type="Pfam" id="PF25917">
    <property type="entry name" value="BSH_RND"/>
    <property type="match status" value="1"/>
</dbReference>
<keyword evidence="2" id="KW-0175">Coiled coil</keyword>
<dbReference type="EMBL" id="SKBM01000004">
    <property type="protein sequence ID" value="TCZ64849.1"/>
    <property type="molecule type" value="Genomic_DNA"/>
</dbReference>
<dbReference type="Proteomes" id="UP000295023">
    <property type="component" value="Unassembled WGS sequence"/>
</dbReference>
<evidence type="ECO:0000259" key="4">
    <source>
        <dbReference type="Pfam" id="PF25876"/>
    </source>
</evidence>
<dbReference type="NCBIfam" id="TIGR01730">
    <property type="entry name" value="RND_mfp"/>
    <property type="match status" value="1"/>
</dbReference>
<feature type="chain" id="PRO_5020566206" evidence="3">
    <location>
        <begin position="25"/>
        <end position="368"/>
    </location>
</feature>
<dbReference type="SUPFAM" id="SSF111369">
    <property type="entry name" value="HlyD-like secretion proteins"/>
    <property type="match status" value="1"/>
</dbReference>
<keyword evidence="9" id="KW-1185">Reference proteome</keyword>
<evidence type="ECO:0000256" key="2">
    <source>
        <dbReference type="SAM" id="Coils"/>
    </source>
</evidence>
<evidence type="ECO:0000313" key="8">
    <source>
        <dbReference type="EMBL" id="TCZ64849.1"/>
    </source>
</evidence>
<keyword evidence="3" id="KW-0732">Signal</keyword>
<dbReference type="AlphaFoldDB" id="A0A4R4DRF3"/>
<dbReference type="InterPro" id="IPR058626">
    <property type="entry name" value="MdtA-like_b-barrel"/>
</dbReference>
<dbReference type="InterPro" id="IPR058624">
    <property type="entry name" value="MdtA-like_HH"/>
</dbReference>
<dbReference type="Gene3D" id="1.10.287.470">
    <property type="entry name" value="Helix hairpin bin"/>
    <property type="match status" value="1"/>
</dbReference>
<gene>
    <name evidence="8" type="ORF">EXY23_05595</name>
</gene>
<dbReference type="InterPro" id="IPR058625">
    <property type="entry name" value="MdtA-like_BSH"/>
</dbReference>
<evidence type="ECO:0000256" key="3">
    <source>
        <dbReference type="SAM" id="SignalP"/>
    </source>
</evidence>
<dbReference type="GO" id="GO:0046677">
    <property type="term" value="P:response to antibiotic"/>
    <property type="evidence" value="ECO:0007669"/>
    <property type="project" value="TreeGrafter"/>
</dbReference>
<dbReference type="OrthoDB" id="9800613at2"/>
<dbReference type="GO" id="GO:0005886">
    <property type="term" value="C:plasma membrane"/>
    <property type="evidence" value="ECO:0007669"/>
    <property type="project" value="TreeGrafter"/>
</dbReference>
<feature type="domain" description="Multidrug resistance protein MdtA-like alpha-helical hairpin" evidence="4">
    <location>
        <begin position="98"/>
        <end position="166"/>
    </location>
</feature>
<dbReference type="Gene3D" id="2.40.420.20">
    <property type="match status" value="1"/>
</dbReference>
<name>A0A4R4DRF3_9PROT</name>
<organism evidence="8 9">
    <name type="scientific">Roseicella aquatilis</name>
    <dbReference type="NCBI Taxonomy" id="2527868"/>
    <lineage>
        <taxon>Bacteria</taxon>
        <taxon>Pseudomonadati</taxon>
        <taxon>Pseudomonadota</taxon>
        <taxon>Alphaproteobacteria</taxon>
        <taxon>Acetobacterales</taxon>
        <taxon>Roseomonadaceae</taxon>
        <taxon>Roseicella</taxon>
    </lineage>
</organism>
<evidence type="ECO:0000259" key="6">
    <source>
        <dbReference type="Pfam" id="PF25944"/>
    </source>
</evidence>